<dbReference type="AlphaFoldDB" id="A0AAD9RHP7"/>
<name>A0AAD9RHP7_9HYME</name>
<reference evidence="2" key="1">
    <citation type="submission" date="2021-08" db="EMBL/GenBank/DDBJ databases">
        <authorList>
            <person name="Misof B."/>
            <person name="Oliver O."/>
            <person name="Podsiadlowski L."/>
            <person name="Donath A."/>
            <person name="Peters R."/>
            <person name="Mayer C."/>
            <person name="Rust J."/>
            <person name="Gunkel S."/>
            <person name="Lesny P."/>
            <person name="Martin S."/>
            <person name="Oeyen J.P."/>
            <person name="Petersen M."/>
            <person name="Panagiotis P."/>
            <person name="Wilbrandt J."/>
            <person name="Tanja T."/>
        </authorList>
    </citation>
    <scope>NUCLEOTIDE SEQUENCE</scope>
    <source>
        <strain evidence="2">GBR_01_08_01A</strain>
        <tissue evidence="2">Thorax + abdomen</tissue>
    </source>
</reference>
<feature type="region of interest" description="Disordered" evidence="1">
    <location>
        <begin position="1"/>
        <end position="22"/>
    </location>
</feature>
<feature type="compositionally biased region" description="Low complexity" evidence="1">
    <location>
        <begin position="1"/>
        <end position="13"/>
    </location>
</feature>
<evidence type="ECO:0000313" key="2">
    <source>
        <dbReference type="EMBL" id="KAK2579879.1"/>
    </source>
</evidence>
<accession>A0AAD9RHP7</accession>
<dbReference type="EMBL" id="JAIFRP010000073">
    <property type="protein sequence ID" value="KAK2579879.1"/>
    <property type="molecule type" value="Genomic_DNA"/>
</dbReference>
<reference evidence="2" key="2">
    <citation type="journal article" date="2023" name="Commun. Biol.">
        <title>Intrasexual cuticular hydrocarbon dimorphism in a wasp sheds light on hydrocarbon biosynthesis genes in Hymenoptera.</title>
        <authorList>
            <person name="Moris V.C."/>
            <person name="Podsiadlowski L."/>
            <person name="Martin S."/>
            <person name="Oeyen J.P."/>
            <person name="Donath A."/>
            <person name="Petersen M."/>
            <person name="Wilbrandt J."/>
            <person name="Misof B."/>
            <person name="Liedtke D."/>
            <person name="Thamm M."/>
            <person name="Scheiner R."/>
            <person name="Schmitt T."/>
            <person name="Niehuis O."/>
        </authorList>
    </citation>
    <scope>NUCLEOTIDE SEQUENCE</scope>
    <source>
        <strain evidence="2">GBR_01_08_01A</strain>
    </source>
</reference>
<evidence type="ECO:0000313" key="3">
    <source>
        <dbReference type="Proteomes" id="UP001258017"/>
    </source>
</evidence>
<sequence>MAAATTTTTTTTTSKDDVDDYETGKYSHGPPLYLYSTFRWIFINLILGYSTPKQPFHLPLDSCLINMINSLNGVVDTAERALLDTFDSLLTSGSTNERQ</sequence>
<organism evidence="2 3">
    <name type="scientific">Odynerus spinipes</name>
    <dbReference type="NCBI Taxonomy" id="1348599"/>
    <lineage>
        <taxon>Eukaryota</taxon>
        <taxon>Metazoa</taxon>
        <taxon>Ecdysozoa</taxon>
        <taxon>Arthropoda</taxon>
        <taxon>Hexapoda</taxon>
        <taxon>Insecta</taxon>
        <taxon>Pterygota</taxon>
        <taxon>Neoptera</taxon>
        <taxon>Endopterygota</taxon>
        <taxon>Hymenoptera</taxon>
        <taxon>Apocrita</taxon>
        <taxon>Aculeata</taxon>
        <taxon>Vespoidea</taxon>
        <taxon>Vespidae</taxon>
        <taxon>Eumeninae</taxon>
        <taxon>Odynerus</taxon>
    </lineage>
</organism>
<comment type="caution">
    <text evidence="2">The sequence shown here is derived from an EMBL/GenBank/DDBJ whole genome shotgun (WGS) entry which is preliminary data.</text>
</comment>
<evidence type="ECO:0000256" key="1">
    <source>
        <dbReference type="SAM" id="MobiDB-lite"/>
    </source>
</evidence>
<keyword evidence="3" id="KW-1185">Reference proteome</keyword>
<gene>
    <name evidence="2" type="ORF">KPH14_007560</name>
</gene>
<proteinExistence type="predicted"/>
<protein>
    <submittedName>
        <fullName evidence="2">Uncharacterized protein</fullName>
    </submittedName>
</protein>
<dbReference type="Proteomes" id="UP001258017">
    <property type="component" value="Unassembled WGS sequence"/>
</dbReference>